<dbReference type="HOGENOM" id="CLU_1978110_0_0_6"/>
<evidence type="ECO:0000313" key="2">
    <source>
        <dbReference type="Proteomes" id="UP000008793"/>
    </source>
</evidence>
<name>D8MJT4_ERWBE</name>
<dbReference type="Proteomes" id="UP000008793">
    <property type="component" value="Plasmid pEB170"/>
</dbReference>
<dbReference type="KEGG" id="ebi:EbC_pEb17200790"/>
<protein>
    <submittedName>
        <fullName evidence="1">Uncharacterized protein</fullName>
    </submittedName>
</protein>
<organism evidence="2">
    <name type="scientific">Erwinia billingiae (strain Eb661)</name>
    <dbReference type="NCBI Taxonomy" id="634500"/>
    <lineage>
        <taxon>Bacteria</taxon>
        <taxon>Pseudomonadati</taxon>
        <taxon>Pseudomonadota</taxon>
        <taxon>Gammaproteobacteria</taxon>
        <taxon>Enterobacterales</taxon>
        <taxon>Erwiniaceae</taxon>
        <taxon>Erwinia</taxon>
    </lineage>
</organism>
<dbReference type="GeneID" id="90514537"/>
<dbReference type="EMBL" id="FP236830">
    <property type="protein sequence ID" value="CAX53532.1"/>
    <property type="molecule type" value="Genomic_DNA"/>
</dbReference>
<proteinExistence type="predicted"/>
<geneLocation type="plasmid" evidence="1 2">
    <name>pEB170</name>
</geneLocation>
<gene>
    <name evidence="1" type="ordered locus">EbC_pEb17200790</name>
</gene>
<keyword evidence="2" id="KW-1185">Reference proteome</keyword>
<dbReference type="AlphaFoldDB" id="D8MJT4"/>
<reference evidence="1 2" key="1">
    <citation type="journal article" date="2010" name="BMC Genomics">
        <title>Genome comparison of the epiphytic bacteria Erwinia billingiae and E. tasmaniensis with the pear pathogen E. pyrifoliae.</title>
        <authorList>
            <person name="Kube M."/>
            <person name="Migdoll A.M."/>
            <person name="Gehring I."/>
            <person name="Heitmann K."/>
            <person name="Mayer Y."/>
            <person name="Kuhl H."/>
            <person name="Knaust F."/>
            <person name="Geider K."/>
            <person name="Reinhardt R."/>
        </authorList>
    </citation>
    <scope>NUCLEOTIDE SEQUENCE [LARGE SCALE GENOMIC DNA]</scope>
    <source>
        <strain evidence="1 2">Eb661</strain>
        <plasmid evidence="1">pEB170</plasmid>
    </source>
</reference>
<accession>D8MJT4</accession>
<dbReference type="RefSeq" id="WP_013199899.1">
    <property type="nucleotide sequence ID" value="NC_014305.1"/>
</dbReference>
<evidence type="ECO:0000313" key="1">
    <source>
        <dbReference type="EMBL" id="CAX53532.1"/>
    </source>
</evidence>
<keyword evidence="1" id="KW-0614">Plasmid</keyword>
<sequence length="126" mass="14049">MFDLRSYIILLNEAFDTGHDNDALYRMLEAFLAAENEPVRQLNSNSSELHQILNNNRVMHAFTRVMGGSVRLSACFRQQVTALGRVDFVLLHTPRGLGIRFDGVVVCAVSPEGERSSVPPGPQLKH</sequence>